<dbReference type="GO" id="GO:0071949">
    <property type="term" value="F:FAD binding"/>
    <property type="evidence" value="ECO:0007669"/>
    <property type="project" value="InterPro"/>
</dbReference>
<dbReference type="PANTHER" id="PTHR42659:SF9">
    <property type="entry name" value="XANTHINE DEHYDROGENASE FAD-BINDING SUBUNIT XDHB-RELATED"/>
    <property type="match status" value="1"/>
</dbReference>
<dbReference type="EMBL" id="AVFL01000029">
    <property type="protein sequence ID" value="EWY37195.1"/>
    <property type="molecule type" value="Genomic_DNA"/>
</dbReference>
<dbReference type="Pfam" id="PF00941">
    <property type="entry name" value="FAD_binding_5"/>
    <property type="match status" value="1"/>
</dbReference>
<dbReference type="Proteomes" id="UP000019486">
    <property type="component" value="Unassembled WGS sequence"/>
</dbReference>
<protein>
    <recommendedName>
        <fullName evidence="3">FAD-binding PCMH-type domain-containing protein</fullName>
    </recommendedName>
</protein>
<dbReference type="RefSeq" id="WP_037459267.1">
    <property type="nucleotide sequence ID" value="NZ_AVFL01000029.1"/>
</dbReference>
<dbReference type="InterPro" id="IPR036683">
    <property type="entry name" value="CO_DH_flav_C_dom_sf"/>
</dbReference>
<dbReference type="Gene3D" id="3.30.465.10">
    <property type="match status" value="1"/>
</dbReference>
<gene>
    <name evidence="4" type="ORF">N825_20930</name>
</gene>
<evidence type="ECO:0000256" key="1">
    <source>
        <dbReference type="ARBA" id="ARBA00022630"/>
    </source>
</evidence>
<name>W9GTJ1_9PROT</name>
<proteinExistence type="predicted"/>
<dbReference type="GO" id="GO:0016491">
    <property type="term" value="F:oxidoreductase activity"/>
    <property type="evidence" value="ECO:0007669"/>
    <property type="project" value="InterPro"/>
</dbReference>
<evidence type="ECO:0000313" key="5">
    <source>
        <dbReference type="Proteomes" id="UP000019486"/>
    </source>
</evidence>
<dbReference type="InterPro" id="IPR016166">
    <property type="entry name" value="FAD-bd_PCMH"/>
</dbReference>
<comment type="caution">
    <text evidence="4">The sequence shown here is derived from an EMBL/GenBank/DDBJ whole genome shotgun (WGS) entry which is preliminary data.</text>
</comment>
<dbReference type="InterPro" id="IPR051312">
    <property type="entry name" value="Diverse_Substr_Oxidored"/>
</dbReference>
<evidence type="ECO:0000259" key="3">
    <source>
        <dbReference type="PROSITE" id="PS51387"/>
    </source>
</evidence>
<dbReference type="PANTHER" id="PTHR42659">
    <property type="entry name" value="XANTHINE DEHYDROGENASE SUBUNIT C-RELATED"/>
    <property type="match status" value="1"/>
</dbReference>
<dbReference type="Gene3D" id="3.30.43.10">
    <property type="entry name" value="Uridine Diphospho-n-acetylenolpyruvylglucosamine Reductase, domain 2"/>
    <property type="match status" value="1"/>
</dbReference>
<dbReference type="Gene3D" id="3.30.390.50">
    <property type="entry name" value="CO dehydrogenase flavoprotein, C-terminal domain"/>
    <property type="match status" value="1"/>
</dbReference>
<dbReference type="InterPro" id="IPR036318">
    <property type="entry name" value="FAD-bd_PCMH-like_sf"/>
</dbReference>
<dbReference type="PROSITE" id="PS51387">
    <property type="entry name" value="FAD_PCMH"/>
    <property type="match status" value="1"/>
</dbReference>
<keyword evidence="1" id="KW-0285">Flavoprotein</keyword>
<dbReference type="SUPFAM" id="SSF55447">
    <property type="entry name" value="CO dehydrogenase flavoprotein C-terminal domain-like"/>
    <property type="match status" value="1"/>
</dbReference>
<dbReference type="SUPFAM" id="SSF56176">
    <property type="entry name" value="FAD-binding/transporter-associated domain-like"/>
    <property type="match status" value="1"/>
</dbReference>
<dbReference type="OrthoDB" id="9814706at2"/>
<evidence type="ECO:0000313" key="4">
    <source>
        <dbReference type="EMBL" id="EWY37195.1"/>
    </source>
</evidence>
<organism evidence="4 5">
    <name type="scientific">Skermanella stibiiresistens SB22</name>
    <dbReference type="NCBI Taxonomy" id="1385369"/>
    <lineage>
        <taxon>Bacteria</taxon>
        <taxon>Pseudomonadati</taxon>
        <taxon>Pseudomonadota</taxon>
        <taxon>Alphaproteobacteria</taxon>
        <taxon>Rhodospirillales</taxon>
        <taxon>Azospirillaceae</taxon>
        <taxon>Skermanella</taxon>
    </lineage>
</organism>
<dbReference type="InterPro" id="IPR016169">
    <property type="entry name" value="FAD-bd_PCMH_sub2"/>
</dbReference>
<sequence length="291" mass="30689">MDSFEPAPPLIGLRGRQRIAGFTLARPTSLTDALDLRKARRSTWMAGGVDLIDSLKHGSPMERVIPLAGLAELRAIERTDDGALRVGALTTYQHLADSELVRTMAPDLATLIGGVANIRIRSKATVGGSVMSGNGVYDLMPALLALGATLVLVGPEGETRLPAANLEAGEPRLLRAVEIPSQQVTRLTFDRTLRPVACVYLGVDLRDGLATSARLSVSCAHARPGVAAVALDGSDAETLAHRLASGLPPALDDGIASAAYRNRMIRILTRRLLETSLGTTLNTTPPAGSRP</sequence>
<feature type="domain" description="FAD-binding PCMH-type" evidence="3">
    <location>
        <begin position="17"/>
        <end position="220"/>
    </location>
</feature>
<dbReference type="InterPro" id="IPR016167">
    <property type="entry name" value="FAD-bd_PCMH_sub1"/>
</dbReference>
<reference evidence="4 5" key="1">
    <citation type="submission" date="2013-08" db="EMBL/GenBank/DDBJ databases">
        <title>The genome sequence of Skermanella stibiiresistens.</title>
        <authorList>
            <person name="Zhu W."/>
            <person name="Wang G."/>
        </authorList>
    </citation>
    <scope>NUCLEOTIDE SEQUENCE [LARGE SCALE GENOMIC DNA]</scope>
    <source>
        <strain evidence="4 5">SB22</strain>
    </source>
</reference>
<dbReference type="AlphaFoldDB" id="W9GTJ1"/>
<dbReference type="InterPro" id="IPR002346">
    <property type="entry name" value="Mopterin_DH_FAD-bd"/>
</dbReference>
<dbReference type="PATRIC" id="fig|1385369.3.peg.5725"/>
<accession>W9GTJ1</accession>
<keyword evidence="5" id="KW-1185">Reference proteome</keyword>
<dbReference type="STRING" id="1385369.N825_20930"/>
<keyword evidence="2" id="KW-0274">FAD</keyword>
<evidence type="ECO:0000256" key="2">
    <source>
        <dbReference type="ARBA" id="ARBA00022827"/>
    </source>
</evidence>